<dbReference type="KEGG" id="cin:100176072"/>
<dbReference type="HOGENOM" id="CLU_1420995_0_0_1"/>
<reference evidence="2" key="3">
    <citation type="submission" date="2025-09" db="UniProtKB">
        <authorList>
            <consortium name="Ensembl"/>
        </authorList>
    </citation>
    <scope>IDENTIFICATION</scope>
</reference>
<evidence type="ECO:0000313" key="3">
    <source>
        <dbReference type="Proteomes" id="UP000008144"/>
    </source>
</evidence>
<dbReference type="Ensembl" id="ENSCINT00000011765.3">
    <property type="protein sequence ID" value="ENSCINP00000011765.3"/>
    <property type="gene ID" value="ENSCING00000005690.3"/>
</dbReference>
<sequence length="193" mass="22443">MDENKGLFQIKAEARVKKLETLQKNEATLLPRKFRLVTKQSAIPAFLGAVVWTVAGYYAYSAWKKSEETEEFIVRPVEEKPANAKPPTRIPYWTPLTMEERGYKYFGDGNSLADARKLSKTEDMVVSVNEEYERIEVMKLSKYGWYVWSYPFDVVERDKDGNFLYNDDGNPILVPTTLEKIGISIREKFKLFF</sequence>
<proteinExistence type="predicted"/>
<gene>
    <name evidence="2" type="primary">LOC100176072</name>
</gene>
<dbReference type="GeneID" id="100176072"/>
<reference evidence="2" key="2">
    <citation type="submission" date="2025-08" db="UniProtKB">
        <authorList>
            <consortium name="Ensembl"/>
        </authorList>
    </citation>
    <scope>IDENTIFICATION</scope>
</reference>
<dbReference type="InParanoid" id="F6XC01"/>
<keyword evidence="1" id="KW-1133">Transmembrane helix</keyword>
<keyword evidence="1" id="KW-0472">Membrane</keyword>
<keyword evidence="3" id="KW-1185">Reference proteome</keyword>
<dbReference type="GeneTree" id="ENSGT00390000016295"/>
<keyword evidence="1" id="KW-0812">Transmembrane</keyword>
<dbReference type="OMA" id="YERIEVM"/>
<evidence type="ECO:0000313" key="2">
    <source>
        <dbReference type="Ensembl" id="ENSCINP00000011765.3"/>
    </source>
</evidence>
<organism evidence="2 3">
    <name type="scientific">Ciona intestinalis</name>
    <name type="common">Transparent sea squirt</name>
    <name type="synonym">Ascidia intestinalis</name>
    <dbReference type="NCBI Taxonomy" id="7719"/>
    <lineage>
        <taxon>Eukaryota</taxon>
        <taxon>Metazoa</taxon>
        <taxon>Chordata</taxon>
        <taxon>Tunicata</taxon>
        <taxon>Ascidiacea</taxon>
        <taxon>Phlebobranchia</taxon>
        <taxon>Cionidae</taxon>
        <taxon>Ciona</taxon>
    </lineage>
</organism>
<accession>A0A1W2WHA8</accession>
<dbReference type="AlphaFoldDB" id="F6XC01"/>
<reference evidence="3" key="1">
    <citation type="journal article" date="2002" name="Science">
        <title>The draft genome of Ciona intestinalis: insights into chordate and vertebrate origins.</title>
        <authorList>
            <person name="Dehal P."/>
            <person name="Satou Y."/>
            <person name="Campbell R.K."/>
            <person name="Chapman J."/>
            <person name="Degnan B."/>
            <person name="De Tomaso A."/>
            <person name="Davidson B."/>
            <person name="Di Gregorio A."/>
            <person name="Gelpke M."/>
            <person name="Goodstein D.M."/>
            <person name="Harafuji N."/>
            <person name="Hastings K.E."/>
            <person name="Ho I."/>
            <person name="Hotta K."/>
            <person name="Huang W."/>
            <person name="Kawashima T."/>
            <person name="Lemaire P."/>
            <person name="Martinez D."/>
            <person name="Meinertzhagen I.A."/>
            <person name="Necula S."/>
            <person name="Nonaka M."/>
            <person name="Putnam N."/>
            <person name="Rash S."/>
            <person name="Saiga H."/>
            <person name="Satake M."/>
            <person name="Terry A."/>
            <person name="Yamada L."/>
            <person name="Wang H.G."/>
            <person name="Awazu S."/>
            <person name="Azumi K."/>
            <person name="Boore J."/>
            <person name="Branno M."/>
            <person name="Chin-Bow S."/>
            <person name="DeSantis R."/>
            <person name="Doyle S."/>
            <person name="Francino P."/>
            <person name="Keys D.N."/>
            <person name="Haga S."/>
            <person name="Hayashi H."/>
            <person name="Hino K."/>
            <person name="Imai K.S."/>
            <person name="Inaba K."/>
            <person name="Kano S."/>
            <person name="Kobayashi K."/>
            <person name="Kobayashi M."/>
            <person name="Lee B.I."/>
            <person name="Makabe K.W."/>
            <person name="Manohar C."/>
            <person name="Matassi G."/>
            <person name="Medina M."/>
            <person name="Mochizuki Y."/>
            <person name="Mount S."/>
            <person name="Morishita T."/>
            <person name="Miura S."/>
            <person name="Nakayama A."/>
            <person name="Nishizaka S."/>
            <person name="Nomoto H."/>
            <person name="Ohta F."/>
            <person name="Oishi K."/>
            <person name="Rigoutsos I."/>
            <person name="Sano M."/>
            <person name="Sasaki A."/>
            <person name="Sasakura Y."/>
            <person name="Shoguchi E."/>
            <person name="Shin-i T."/>
            <person name="Spagnuolo A."/>
            <person name="Stainier D."/>
            <person name="Suzuki M.M."/>
            <person name="Tassy O."/>
            <person name="Takatori N."/>
            <person name="Tokuoka M."/>
            <person name="Yagi K."/>
            <person name="Yoshizaki F."/>
            <person name="Wada S."/>
            <person name="Zhang C."/>
            <person name="Hyatt P.D."/>
            <person name="Larimer F."/>
            <person name="Detter C."/>
            <person name="Doggett N."/>
            <person name="Glavina T."/>
            <person name="Hawkins T."/>
            <person name="Richardson P."/>
            <person name="Lucas S."/>
            <person name="Kohara Y."/>
            <person name="Levine M."/>
            <person name="Satoh N."/>
            <person name="Rokhsar D.S."/>
        </authorList>
    </citation>
    <scope>NUCLEOTIDE SEQUENCE [LARGE SCALE GENOMIC DNA]</scope>
</reference>
<evidence type="ECO:0000256" key="1">
    <source>
        <dbReference type="SAM" id="Phobius"/>
    </source>
</evidence>
<protein>
    <submittedName>
        <fullName evidence="2">Uncharacterized LOC100176072</fullName>
    </submittedName>
</protein>
<name>F6XC01_CIOIN</name>
<accession>F6XC01</accession>
<dbReference type="RefSeq" id="XP_002128603.1">
    <property type="nucleotide sequence ID" value="XM_002128567.4"/>
</dbReference>
<feature type="transmembrane region" description="Helical" evidence="1">
    <location>
        <begin position="42"/>
        <end position="60"/>
    </location>
</feature>
<dbReference type="Proteomes" id="UP000008144">
    <property type="component" value="Unassembled WGS sequence"/>
</dbReference>